<accession>A0A4Y5SSJ4</accession>
<dbReference type="EMBL" id="CP040760">
    <property type="protein sequence ID" value="QDA35928.1"/>
    <property type="molecule type" value="Genomic_DNA"/>
</dbReference>
<sequence>MSVHKQTVSFTEAAFAFAHDLVKQGDYPNVSAAVSGELAVARRVRETEKALLEVELERRLQLPPGQWIRVDSAEQLTAGARAYLAGLDLPE</sequence>
<evidence type="ECO:0000313" key="2">
    <source>
        <dbReference type="Proteomes" id="UP000296374"/>
    </source>
</evidence>
<dbReference type="KEGG" id="plia:E4191_17455"/>
<name>A0A4Y5SSJ4_9RHOB</name>
<gene>
    <name evidence="1" type="ORF">E4191_17455</name>
</gene>
<geneLocation type="plasmid" evidence="1 2">
    <name>unnamed6</name>
</geneLocation>
<evidence type="ECO:0000313" key="1">
    <source>
        <dbReference type="EMBL" id="QDA35928.1"/>
    </source>
</evidence>
<organism evidence="1 2">
    <name type="scientific">Paracoccus liaowanqingii</name>
    <dbReference type="NCBI Taxonomy" id="2560053"/>
    <lineage>
        <taxon>Bacteria</taxon>
        <taxon>Pseudomonadati</taxon>
        <taxon>Pseudomonadota</taxon>
        <taxon>Alphaproteobacteria</taxon>
        <taxon>Rhodobacterales</taxon>
        <taxon>Paracoccaceae</taxon>
        <taxon>Paracoccus</taxon>
    </lineage>
</organism>
<proteinExistence type="predicted"/>
<reference evidence="2" key="1">
    <citation type="submission" date="2019-05" db="EMBL/GenBank/DDBJ databases">
        <title>Tamlana fucoidanivorans sp. nov., isolated from the surface of algae collected from Fujian province in China.</title>
        <authorList>
            <person name="Li J."/>
        </authorList>
    </citation>
    <scope>NUCLEOTIDE SEQUENCE [LARGE SCALE GENOMIC DNA]</scope>
    <source>
        <strain evidence="2">2251</strain>
        <plasmid evidence="2">unnamed6</plasmid>
    </source>
</reference>
<dbReference type="AlphaFoldDB" id="A0A4Y5SSJ4"/>
<keyword evidence="1" id="KW-0614">Plasmid</keyword>
<dbReference type="Proteomes" id="UP000296374">
    <property type="component" value="Plasmid unnamed6"/>
</dbReference>
<dbReference type="RefSeq" id="WP_139615738.1">
    <property type="nucleotide sequence ID" value="NZ_CP040760.1"/>
</dbReference>
<protein>
    <recommendedName>
        <fullName evidence="3">Type II toxin-antitoxin system ParD family antitoxin</fullName>
    </recommendedName>
</protein>
<evidence type="ECO:0008006" key="3">
    <source>
        <dbReference type="Google" id="ProtNLM"/>
    </source>
</evidence>